<sequence>MTESFNAGLRMKVDATVIAAPEECPWVAANDADIMLVRPTSAWTDNRDLARPAAWPGRLKWVYSGTTGIDFYPRWLLDAPVVTCGRGIASDQIADYVMAAIYLQAKDLEAVRVHAPSQWKTRPLGRMAGSTVGLLGFGAIGTAVARRALAAGVRVTAVRRRKLPSPVDGVELLDQLEDVVASADHLVLALPATDSTRLVIDAAMLGYARPGAHLINVGRGAVLDHEALIDALDAGRLGFATLDVTEPEPLPEGHRLWTHDRVRLTPHVSANHTDVHAVLLERVAANIDRFVRGEALVDIVDKIAGY</sequence>
<proteinExistence type="predicted"/>
<evidence type="ECO:0000259" key="3">
    <source>
        <dbReference type="Pfam" id="PF02826"/>
    </source>
</evidence>
<name>A0A4Q1KH87_9SPHN</name>
<evidence type="ECO:0000256" key="2">
    <source>
        <dbReference type="ARBA" id="ARBA00023027"/>
    </source>
</evidence>
<dbReference type="InterPro" id="IPR006140">
    <property type="entry name" value="D-isomer_DH_NAD-bd"/>
</dbReference>
<dbReference type="Pfam" id="PF02826">
    <property type="entry name" value="2-Hacid_dh_C"/>
    <property type="match status" value="1"/>
</dbReference>
<evidence type="ECO:0000256" key="1">
    <source>
        <dbReference type="ARBA" id="ARBA00023002"/>
    </source>
</evidence>
<dbReference type="OrthoDB" id="9787219at2"/>
<accession>A0A4Q1KH87</accession>
<dbReference type="GO" id="GO:0051287">
    <property type="term" value="F:NAD binding"/>
    <property type="evidence" value="ECO:0007669"/>
    <property type="project" value="InterPro"/>
</dbReference>
<dbReference type="InterPro" id="IPR036291">
    <property type="entry name" value="NAD(P)-bd_dom_sf"/>
</dbReference>
<reference evidence="5" key="1">
    <citation type="submission" date="2019-01" db="EMBL/GenBank/DDBJ databases">
        <title>Cytophagaceae bacterium strain CAR-16.</title>
        <authorList>
            <person name="Chen W.-M."/>
        </authorList>
    </citation>
    <scope>NUCLEOTIDE SEQUENCE [LARGE SCALE GENOMIC DNA]</scope>
    <source>
        <strain evidence="5">CHR27</strain>
    </source>
</reference>
<dbReference type="SUPFAM" id="SSF51735">
    <property type="entry name" value="NAD(P)-binding Rossmann-fold domains"/>
    <property type="match status" value="1"/>
</dbReference>
<comment type="caution">
    <text evidence="4">The sequence shown here is derived from an EMBL/GenBank/DDBJ whole genome shotgun (WGS) entry which is preliminary data.</text>
</comment>
<dbReference type="EMBL" id="SBKP01000009">
    <property type="protein sequence ID" value="RXR28479.1"/>
    <property type="molecule type" value="Genomic_DNA"/>
</dbReference>
<keyword evidence="2" id="KW-0520">NAD</keyword>
<evidence type="ECO:0000313" key="5">
    <source>
        <dbReference type="Proteomes" id="UP000290958"/>
    </source>
</evidence>
<dbReference type="AlphaFoldDB" id="A0A4Q1KH87"/>
<organism evidence="4 5">
    <name type="scientific">Sphingobium fluviale</name>
    <dbReference type="NCBI Taxonomy" id="2506423"/>
    <lineage>
        <taxon>Bacteria</taxon>
        <taxon>Pseudomonadati</taxon>
        <taxon>Pseudomonadota</taxon>
        <taxon>Alphaproteobacteria</taxon>
        <taxon>Sphingomonadales</taxon>
        <taxon>Sphingomonadaceae</taxon>
        <taxon>Sphingobium</taxon>
    </lineage>
</organism>
<keyword evidence="5" id="KW-1185">Reference proteome</keyword>
<dbReference type="PANTHER" id="PTHR43333:SF1">
    <property type="entry name" value="D-ISOMER SPECIFIC 2-HYDROXYACID DEHYDROGENASE NAD-BINDING DOMAIN-CONTAINING PROTEIN"/>
    <property type="match status" value="1"/>
</dbReference>
<gene>
    <name evidence="4" type="ORF">EQG66_10355</name>
</gene>
<dbReference type="GO" id="GO:0016491">
    <property type="term" value="F:oxidoreductase activity"/>
    <property type="evidence" value="ECO:0007669"/>
    <property type="project" value="UniProtKB-KW"/>
</dbReference>
<protein>
    <submittedName>
        <fullName evidence="4">Dehydrogenase</fullName>
    </submittedName>
</protein>
<dbReference type="Proteomes" id="UP000290958">
    <property type="component" value="Unassembled WGS sequence"/>
</dbReference>
<dbReference type="PANTHER" id="PTHR43333">
    <property type="entry name" value="2-HACID_DH_C DOMAIN-CONTAINING PROTEIN"/>
    <property type="match status" value="1"/>
</dbReference>
<keyword evidence="1" id="KW-0560">Oxidoreductase</keyword>
<dbReference type="Gene3D" id="3.40.50.720">
    <property type="entry name" value="NAD(P)-binding Rossmann-like Domain"/>
    <property type="match status" value="2"/>
</dbReference>
<feature type="domain" description="D-isomer specific 2-hydroxyacid dehydrogenase NAD-binding" evidence="3">
    <location>
        <begin position="117"/>
        <end position="269"/>
    </location>
</feature>
<evidence type="ECO:0000313" key="4">
    <source>
        <dbReference type="EMBL" id="RXR28479.1"/>
    </source>
</evidence>